<keyword evidence="6" id="KW-0378">Hydrolase</keyword>
<dbReference type="SUPFAM" id="SSF52540">
    <property type="entry name" value="P-loop containing nucleoside triphosphate hydrolases"/>
    <property type="match status" value="1"/>
</dbReference>
<dbReference type="InterPro" id="IPR054712">
    <property type="entry name" value="Cas3-like_dom"/>
</dbReference>
<evidence type="ECO:0000256" key="7">
    <source>
        <dbReference type="ARBA" id="ARBA00022806"/>
    </source>
</evidence>
<comment type="similarity">
    <text evidence="2">In the central section; belongs to the CRISPR-associated helicase Cas3 family.</text>
</comment>
<evidence type="ECO:0000313" key="13">
    <source>
        <dbReference type="Proteomes" id="UP001059836"/>
    </source>
</evidence>
<dbReference type="InterPro" id="IPR001650">
    <property type="entry name" value="Helicase_C-like"/>
</dbReference>
<evidence type="ECO:0000256" key="6">
    <source>
        <dbReference type="ARBA" id="ARBA00022801"/>
    </source>
</evidence>
<keyword evidence="7" id="KW-0347">Helicase</keyword>
<dbReference type="NCBIfam" id="TIGR01587">
    <property type="entry name" value="cas3_core"/>
    <property type="match status" value="1"/>
</dbReference>
<name>A0ABX6IP20_9ACTN</name>
<dbReference type="InterPro" id="IPR041372">
    <property type="entry name" value="Cas3_C"/>
</dbReference>
<sequence length="938" mass="102743">MEDSKHHTSDIESLVEGLSDRARSLWAKSDFADPTNWMPLFQHIADSAMTACHLWDTFLPQAVRGIVVSEFGGDEVLARKVAVWLAAAHDLGKASPAFACQSPGLREQVQDSGLPFTARAIDNRRSLPHSQASYAILVNWLESQGVPRRTASFYAAVPLGHHGRFAAHTQTKLPAGYPPLGDTERWQPVQLEFAAYAARLADIGPDDLVRLGGIRPRQVVMIPMTALVILSDWIASNPSVFPVQSHLRPRGEAGHALTRLALPRPWSPKEATDTEILGEHLGISDPRPVQGQLLTLARTVEEPELIIVEAPTGEGKTAAALAAAEVLANRFGLGGVVFALPTQATSDAMFGTIKRWLKAVVAADDVSVVLAHGNAEFNDEYTAMPRLSPVYDEGEETASAACDECETGRAIAHWWLTGRGKLATMSDFVVCTIDQVLLGALESKHVVLRHLGLAGKVIVLDEVHAADVYMRQYLKRMLTWLGAYHVPVIAMSATLTPSIRHELAQAYNDGRKRNTPHLDGADLAYPRLTCTAEGGTASYELPASSRSSTFVIEERDGDLADIAAQVIADVGDGGHAAVVCDTVSRAQLMYDELVDRRPDGVEVVLLHSRFLTPDRLTRERMLRARLGPKAQRDPAVKLIVVATQVIEQSLDIDFDVMYTDVAPIDLILQRAGRLHRHGWKDEDRPHGLRQARLTLMGLRRDELGVPTFDKGMCSVYGEAYLLAAVATLDEHRSTTDSVASPQDVARLVTRAYETISPPPGWDSAWERAQTAQDTADVRRAVAAKQFQIPPPRPESLVRWATKGIDDTAGERGVAQVRDSDESIEVVIIQRIDGRLVVPKWSAEYPSESVENGTVIDDDLARVVARNVVRLPGYLGLGQQGGNLIAELEDNYMPTWQNSTWLRGVLPMILDNHGATTCAGHVFRYDIDRGLLVERQGKN</sequence>
<evidence type="ECO:0000256" key="4">
    <source>
        <dbReference type="ARBA" id="ARBA00022723"/>
    </source>
</evidence>
<dbReference type="InterPro" id="IPR006474">
    <property type="entry name" value="Helicase_Cas3_CRISPR-ass_core"/>
</dbReference>
<dbReference type="Pfam" id="PF22590">
    <property type="entry name" value="Cas3-like_C_2"/>
    <property type="match status" value="1"/>
</dbReference>
<dbReference type="InterPro" id="IPR006483">
    <property type="entry name" value="CRISPR-assoc_Cas3_HD"/>
</dbReference>
<dbReference type="InterPro" id="IPR014001">
    <property type="entry name" value="Helicase_ATP-bd"/>
</dbReference>
<keyword evidence="4" id="KW-0479">Metal-binding</keyword>
<evidence type="ECO:0000259" key="10">
    <source>
        <dbReference type="PROSITE" id="PS51192"/>
    </source>
</evidence>
<dbReference type="PROSITE" id="PS51643">
    <property type="entry name" value="HD_CAS3"/>
    <property type="match status" value="1"/>
</dbReference>
<keyword evidence="3" id="KW-0540">Nuclease</keyword>
<dbReference type="PANTHER" id="PTHR47963">
    <property type="entry name" value="DEAD-BOX ATP-DEPENDENT RNA HELICASE 47, MITOCHONDRIAL"/>
    <property type="match status" value="1"/>
</dbReference>
<keyword evidence="8" id="KW-0067">ATP-binding</keyword>
<dbReference type="Pfam" id="PF18395">
    <property type="entry name" value="Cas3_C"/>
    <property type="match status" value="1"/>
</dbReference>
<accession>A0ABX6IP20</accession>
<dbReference type="Gene3D" id="3.40.50.300">
    <property type="entry name" value="P-loop containing nucleotide triphosphate hydrolases"/>
    <property type="match status" value="2"/>
</dbReference>
<evidence type="ECO:0000256" key="8">
    <source>
        <dbReference type="ARBA" id="ARBA00022840"/>
    </source>
</evidence>
<keyword evidence="5" id="KW-0547">Nucleotide-binding</keyword>
<feature type="domain" description="Helicase ATP-binding" evidence="10">
    <location>
        <begin position="297"/>
        <end position="513"/>
    </location>
</feature>
<dbReference type="InterPro" id="IPR027417">
    <property type="entry name" value="P-loop_NTPase"/>
</dbReference>
<evidence type="ECO:0000256" key="2">
    <source>
        <dbReference type="ARBA" id="ARBA00009046"/>
    </source>
</evidence>
<evidence type="ECO:0000259" key="11">
    <source>
        <dbReference type="PROSITE" id="PS51643"/>
    </source>
</evidence>
<organism evidence="12 13">
    <name type="scientific">Gordonia pseudamarae</name>
    <dbReference type="NCBI Taxonomy" id="2831662"/>
    <lineage>
        <taxon>Bacteria</taxon>
        <taxon>Bacillati</taxon>
        <taxon>Actinomycetota</taxon>
        <taxon>Actinomycetes</taxon>
        <taxon>Mycobacteriales</taxon>
        <taxon>Gordoniaceae</taxon>
        <taxon>Gordonia</taxon>
    </lineage>
</organism>
<feature type="domain" description="HD Cas3-type" evidence="11">
    <location>
        <begin position="33"/>
        <end position="234"/>
    </location>
</feature>
<evidence type="ECO:0000256" key="1">
    <source>
        <dbReference type="ARBA" id="ARBA00006847"/>
    </source>
</evidence>
<evidence type="ECO:0000313" key="12">
    <source>
        <dbReference type="EMBL" id="QHN37025.1"/>
    </source>
</evidence>
<reference evidence="12" key="1">
    <citation type="journal article" date="2021" name="Nat. Microbiol.">
        <title>Cocultivation of an ultrasmall environmental parasitic bacterium with lytic ability against bacteria associated with wastewater foams.</title>
        <authorList>
            <person name="Batinovic S."/>
            <person name="Rose J.J.A."/>
            <person name="Ratcliffe J."/>
            <person name="Seviour R.J."/>
            <person name="Petrovski S."/>
        </authorList>
    </citation>
    <scope>NUCLEOTIDE SEQUENCE</scope>
    <source>
        <strain evidence="12">CON9</strain>
    </source>
</reference>
<dbReference type="Gene3D" id="1.10.3210.30">
    <property type="match status" value="1"/>
</dbReference>
<dbReference type="Proteomes" id="UP001059836">
    <property type="component" value="Chromosome"/>
</dbReference>
<dbReference type="EMBL" id="CP045809">
    <property type="protein sequence ID" value="QHN37025.1"/>
    <property type="molecule type" value="Genomic_DNA"/>
</dbReference>
<keyword evidence="13" id="KW-1185">Reference proteome</keyword>
<evidence type="ECO:0000256" key="9">
    <source>
        <dbReference type="ARBA" id="ARBA00023118"/>
    </source>
</evidence>
<dbReference type="RefSeq" id="WP_260840177.1">
    <property type="nucleotide sequence ID" value="NZ_CP045809.1"/>
</dbReference>
<evidence type="ECO:0000256" key="5">
    <source>
        <dbReference type="ARBA" id="ARBA00022741"/>
    </source>
</evidence>
<keyword evidence="9" id="KW-0051">Antiviral defense</keyword>
<dbReference type="InterPro" id="IPR038257">
    <property type="entry name" value="CRISPR-assoc_Cas3_HD_sf"/>
</dbReference>
<protein>
    <submittedName>
        <fullName evidence="12">CRISPR-associated helicase Cas3</fullName>
    </submittedName>
</protein>
<evidence type="ECO:0000256" key="3">
    <source>
        <dbReference type="ARBA" id="ARBA00022722"/>
    </source>
</evidence>
<gene>
    <name evidence="12" type="primary">cas3</name>
    <name evidence="12" type="ORF">GII31_21115</name>
</gene>
<dbReference type="CDD" id="cd09641">
    <property type="entry name" value="Cas3''_I"/>
    <property type="match status" value="1"/>
</dbReference>
<dbReference type="PANTHER" id="PTHR47963:SF9">
    <property type="entry name" value="CRISPR-ASSOCIATED ENDONUCLEASE_HELICASE CAS3"/>
    <property type="match status" value="1"/>
</dbReference>
<dbReference type="PROSITE" id="PS51192">
    <property type="entry name" value="HELICASE_ATP_BIND_1"/>
    <property type="match status" value="1"/>
</dbReference>
<dbReference type="Pfam" id="PF18019">
    <property type="entry name" value="Cas3_HD"/>
    <property type="match status" value="1"/>
</dbReference>
<dbReference type="SMART" id="SM00487">
    <property type="entry name" value="DEXDc"/>
    <property type="match status" value="1"/>
</dbReference>
<dbReference type="NCBIfam" id="TIGR01596">
    <property type="entry name" value="cas3_HD"/>
    <property type="match status" value="1"/>
</dbReference>
<dbReference type="InterPro" id="IPR050547">
    <property type="entry name" value="DEAD_box_RNA_helicases"/>
</dbReference>
<proteinExistence type="inferred from homology"/>
<dbReference type="SMART" id="SM00490">
    <property type="entry name" value="HELICc"/>
    <property type="match status" value="1"/>
</dbReference>
<comment type="similarity">
    <text evidence="1">In the N-terminal section; belongs to the CRISPR-associated nuclease Cas3-HD family.</text>
</comment>